<dbReference type="AlphaFoldDB" id="A0A0U5FSI1"/>
<dbReference type="Proteomes" id="UP000054771">
    <property type="component" value="Unassembled WGS sequence"/>
</dbReference>
<name>A0A0U5FSI1_ASPCI</name>
<dbReference type="EMBL" id="CDMC01000003">
    <property type="protein sequence ID" value="CEL02497.1"/>
    <property type="molecule type" value="Genomic_DNA"/>
</dbReference>
<evidence type="ECO:0000313" key="2">
    <source>
        <dbReference type="Proteomes" id="UP000054771"/>
    </source>
</evidence>
<organism evidence="1 2">
    <name type="scientific">Aspergillus calidoustus</name>
    <dbReference type="NCBI Taxonomy" id="454130"/>
    <lineage>
        <taxon>Eukaryota</taxon>
        <taxon>Fungi</taxon>
        <taxon>Dikarya</taxon>
        <taxon>Ascomycota</taxon>
        <taxon>Pezizomycotina</taxon>
        <taxon>Eurotiomycetes</taxon>
        <taxon>Eurotiomycetidae</taxon>
        <taxon>Eurotiales</taxon>
        <taxon>Aspergillaceae</taxon>
        <taxon>Aspergillus</taxon>
        <taxon>Aspergillus subgen. Nidulantes</taxon>
    </lineage>
</organism>
<reference evidence="2" key="1">
    <citation type="journal article" date="2016" name="Genome Announc.">
        <title>Draft genome sequences of fungus Aspergillus calidoustus.</title>
        <authorList>
            <person name="Horn F."/>
            <person name="Linde J."/>
            <person name="Mattern D.J."/>
            <person name="Walther G."/>
            <person name="Guthke R."/>
            <person name="Scherlach K."/>
            <person name="Martin K."/>
            <person name="Brakhage A.A."/>
            <person name="Petzke L."/>
            <person name="Valiante V."/>
        </authorList>
    </citation>
    <scope>NUCLEOTIDE SEQUENCE [LARGE SCALE GENOMIC DNA]</scope>
    <source>
        <strain evidence="2">SF006504</strain>
    </source>
</reference>
<proteinExistence type="predicted"/>
<accession>A0A0U5FSI1</accession>
<protein>
    <submittedName>
        <fullName evidence="1">Uncharacterized protein</fullName>
    </submittedName>
</protein>
<evidence type="ECO:0000313" key="1">
    <source>
        <dbReference type="EMBL" id="CEL02497.1"/>
    </source>
</evidence>
<dbReference type="STRING" id="454130.A0A0U5FSI1"/>
<gene>
    <name evidence="1" type="ORF">ASPCAL03666</name>
</gene>
<keyword evidence="2" id="KW-1185">Reference proteome</keyword>
<dbReference type="OrthoDB" id="3940621at2759"/>
<sequence>MASPTRTESKRLAAELGAFARLPYDIREQIWLDIAYPNIAYPQLTADKVHTLDAYTHLLNTSEALRDEIQHLLFKGSVVQFDCGPLIWLAFSRDGNKRGRFEDDGLFSREMLLGLVLLYEANKWGTFPWGILERIEIKLPAISPGAAKAAFDLWTNIREITGHLENVRPLPRFVIRLEASNTLEDHCWFSQESLDDDFDYKFFVRAFSHLRDIATTIEVWSGSCAASPSICWKSISWVYAPHLIMPPAPQDATTDEKSPHEQAFASDHDLQVYLARDWYMMSLKTARPGQNIGESVNDLRNV</sequence>